<reference evidence="1" key="1">
    <citation type="submission" date="2023-07" db="EMBL/GenBank/DDBJ databases">
        <title>The genome sequence of Rhodocytophaga aerolata KACC 12507.</title>
        <authorList>
            <person name="Zhang X."/>
        </authorList>
    </citation>
    <scope>NUCLEOTIDE SEQUENCE</scope>
    <source>
        <strain evidence="1">KACC 12507</strain>
    </source>
</reference>
<dbReference type="RefSeq" id="WP_302039543.1">
    <property type="nucleotide sequence ID" value="NZ_JAUKPO010000013.1"/>
</dbReference>
<evidence type="ECO:0000313" key="2">
    <source>
        <dbReference type="Proteomes" id="UP001168528"/>
    </source>
</evidence>
<sequence>MQEEVVKQVKSMKDCVAALEHNEKSVSVVSIFIPSLIDLISKTDKPTDFFYPAFKLDMIGDLKVLTEKHVKEYWDSKSEQEKAQAFEYIQSELLYSLVLLQMTLEQN</sequence>
<gene>
    <name evidence="1" type="ORF">Q0590_20880</name>
</gene>
<comment type="caution">
    <text evidence="1">The sequence shown here is derived from an EMBL/GenBank/DDBJ whole genome shotgun (WGS) entry which is preliminary data.</text>
</comment>
<protein>
    <submittedName>
        <fullName evidence="1">Uncharacterized protein</fullName>
    </submittedName>
</protein>
<organism evidence="1 2">
    <name type="scientific">Rhodocytophaga aerolata</name>
    <dbReference type="NCBI Taxonomy" id="455078"/>
    <lineage>
        <taxon>Bacteria</taxon>
        <taxon>Pseudomonadati</taxon>
        <taxon>Bacteroidota</taxon>
        <taxon>Cytophagia</taxon>
        <taxon>Cytophagales</taxon>
        <taxon>Rhodocytophagaceae</taxon>
        <taxon>Rhodocytophaga</taxon>
    </lineage>
</organism>
<dbReference type="EMBL" id="JAUKPO010000013">
    <property type="protein sequence ID" value="MDO1448744.1"/>
    <property type="molecule type" value="Genomic_DNA"/>
</dbReference>
<evidence type="ECO:0000313" key="1">
    <source>
        <dbReference type="EMBL" id="MDO1448744.1"/>
    </source>
</evidence>
<proteinExistence type="predicted"/>
<accession>A0ABT8R9T8</accession>
<name>A0ABT8R9T8_9BACT</name>
<dbReference type="Proteomes" id="UP001168528">
    <property type="component" value="Unassembled WGS sequence"/>
</dbReference>
<keyword evidence="2" id="KW-1185">Reference proteome</keyword>